<dbReference type="PANTHER" id="PTHR46268:SF24">
    <property type="entry name" value="UNIVERSAL STRESS PROTEIN"/>
    <property type="match status" value="1"/>
</dbReference>
<dbReference type="Proteomes" id="UP001202674">
    <property type="component" value="Unassembled WGS sequence"/>
</dbReference>
<dbReference type="AlphaFoldDB" id="A0AAE3K7I0"/>
<accession>A0AAE3K7I0</accession>
<evidence type="ECO:0000259" key="2">
    <source>
        <dbReference type="Pfam" id="PF00582"/>
    </source>
</evidence>
<feature type="domain" description="UspA" evidence="2">
    <location>
        <begin position="151"/>
        <end position="288"/>
    </location>
</feature>
<dbReference type="InterPro" id="IPR006016">
    <property type="entry name" value="UspA"/>
</dbReference>
<dbReference type="EMBL" id="JAKRVY010000004">
    <property type="protein sequence ID" value="MCL9813929.1"/>
    <property type="molecule type" value="Genomic_DNA"/>
</dbReference>
<dbReference type="PANTHER" id="PTHR46268">
    <property type="entry name" value="STRESS RESPONSE PROTEIN NHAX"/>
    <property type="match status" value="1"/>
</dbReference>
<dbReference type="InterPro" id="IPR014729">
    <property type="entry name" value="Rossmann-like_a/b/a_fold"/>
</dbReference>
<organism evidence="3 4">
    <name type="scientific">Natranaeroarchaeum aerophilus</name>
    <dbReference type="NCBI Taxonomy" id="2917711"/>
    <lineage>
        <taxon>Archaea</taxon>
        <taxon>Methanobacteriati</taxon>
        <taxon>Methanobacteriota</taxon>
        <taxon>Stenosarchaea group</taxon>
        <taxon>Halobacteria</taxon>
        <taxon>Halobacteriales</taxon>
        <taxon>Natronoarchaeaceae</taxon>
        <taxon>Natranaeroarchaeum</taxon>
    </lineage>
</organism>
<protein>
    <submittedName>
        <fullName evidence="3">Universal stress protein</fullName>
    </submittedName>
</protein>
<keyword evidence="4" id="KW-1185">Reference proteome</keyword>
<comment type="similarity">
    <text evidence="1">Belongs to the universal stress protein A family.</text>
</comment>
<dbReference type="RefSeq" id="WP_250596658.1">
    <property type="nucleotide sequence ID" value="NZ_JAKRVY010000004.1"/>
</dbReference>
<dbReference type="Gene3D" id="3.40.50.620">
    <property type="entry name" value="HUPs"/>
    <property type="match status" value="2"/>
</dbReference>
<dbReference type="Pfam" id="PF00582">
    <property type="entry name" value="Usp"/>
    <property type="match status" value="2"/>
</dbReference>
<proteinExistence type="inferred from homology"/>
<dbReference type="SUPFAM" id="SSF52402">
    <property type="entry name" value="Adenine nucleotide alpha hydrolases-like"/>
    <property type="match status" value="2"/>
</dbReference>
<reference evidence="3 4" key="1">
    <citation type="journal article" date="2022" name="Syst. Appl. Microbiol.">
        <title>Natronocalculus amylovorans gen. nov., sp. nov., and Natranaeroarchaeum aerophilus sp. nov., dominant culturable amylolytic natronoarchaea from hypersaline soda lakes in southwestern Siberia.</title>
        <authorList>
            <person name="Sorokin D.Y."/>
            <person name="Elcheninov A.G."/>
            <person name="Khizhniak T.V."/>
            <person name="Koenen M."/>
            <person name="Bale N.J."/>
            <person name="Damste J.S.S."/>
            <person name="Kublanov I.V."/>
        </authorList>
    </citation>
    <scope>NUCLEOTIDE SEQUENCE [LARGE SCALE GENOMIC DNA]</scope>
    <source>
        <strain evidence="3 4">AArc-St1-1</strain>
    </source>
</reference>
<evidence type="ECO:0000313" key="4">
    <source>
        <dbReference type="Proteomes" id="UP001202674"/>
    </source>
</evidence>
<evidence type="ECO:0000313" key="3">
    <source>
        <dbReference type="EMBL" id="MCL9813929.1"/>
    </source>
</evidence>
<gene>
    <name evidence="3" type="ORF">AArcSt11_09720</name>
</gene>
<sequence length="288" mass="31239">MTEHVLTPIDGSDEAFAALSYSCSMFPDANHVAIHVINPTMKRYEGHGYDAGWLTEAQREAEEYHETAREIAQQYDVTVAESVTEQGDPAREIVNYSAEQGIEHIVMGSVGRSSLGNLVVGSVAKTVTRRTPTSVTVVRNVETPEVDPPHDILVAIDGSEQAYGALEYALSALPSATVSVLYVVEPSLELPISHAEAKASEDTAEGAENDADAVLETAQRRADEHDRTIDTASRRGKPSRMILEHVAEHDFDHLVVGHSGQSGWQKILLGSVAETMVFRSPVPVTVVR</sequence>
<dbReference type="PRINTS" id="PR01438">
    <property type="entry name" value="UNVRSLSTRESS"/>
</dbReference>
<name>A0AAE3K7I0_9EURY</name>
<feature type="domain" description="UspA" evidence="2">
    <location>
        <begin position="1"/>
        <end position="139"/>
    </location>
</feature>
<evidence type="ECO:0000256" key="1">
    <source>
        <dbReference type="ARBA" id="ARBA00008791"/>
    </source>
</evidence>
<dbReference type="InterPro" id="IPR006015">
    <property type="entry name" value="Universal_stress_UspA"/>
</dbReference>
<comment type="caution">
    <text evidence="3">The sequence shown here is derived from an EMBL/GenBank/DDBJ whole genome shotgun (WGS) entry which is preliminary data.</text>
</comment>
<dbReference type="CDD" id="cd00293">
    <property type="entry name" value="USP-like"/>
    <property type="match status" value="2"/>
</dbReference>